<dbReference type="Proteomes" id="UP000316801">
    <property type="component" value="Unassembled WGS sequence"/>
</dbReference>
<evidence type="ECO:0000313" key="2">
    <source>
        <dbReference type="Proteomes" id="UP000316801"/>
    </source>
</evidence>
<organism evidence="1 2">
    <name type="scientific">Rhizobium straminoryzae</name>
    <dbReference type="NCBI Taxonomy" id="1387186"/>
    <lineage>
        <taxon>Bacteria</taxon>
        <taxon>Pseudomonadati</taxon>
        <taxon>Pseudomonadota</taxon>
        <taxon>Alphaproteobacteria</taxon>
        <taxon>Hyphomicrobiales</taxon>
        <taxon>Rhizobiaceae</taxon>
        <taxon>Rhizobium/Agrobacterium group</taxon>
        <taxon>Rhizobium</taxon>
    </lineage>
</organism>
<protein>
    <submittedName>
        <fullName evidence="1">Uncharacterized protein</fullName>
    </submittedName>
</protein>
<keyword evidence="2" id="KW-1185">Reference proteome</keyword>
<gene>
    <name evidence="1" type="ORF">FNA46_20140</name>
</gene>
<dbReference type="AlphaFoldDB" id="A0A549T0W6"/>
<sequence>MIGLSHADTRKAGSAAMSGKLTDLQALAAIVLWNSGLFDTLEIATALTVGEDAVCRTLHAARSIGREG</sequence>
<proteinExistence type="predicted"/>
<evidence type="ECO:0000313" key="1">
    <source>
        <dbReference type="EMBL" id="TRL35511.1"/>
    </source>
</evidence>
<comment type="caution">
    <text evidence="1">The sequence shown here is derived from an EMBL/GenBank/DDBJ whole genome shotgun (WGS) entry which is preliminary data.</text>
</comment>
<accession>A0A549T0W6</accession>
<dbReference type="EMBL" id="VJMG01000065">
    <property type="protein sequence ID" value="TRL35511.1"/>
    <property type="molecule type" value="Genomic_DNA"/>
</dbReference>
<name>A0A549T0W6_9HYPH</name>
<dbReference type="RefSeq" id="WP_143127001.1">
    <property type="nucleotide sequence ID" value="NZ_VJMG01000065.1"/>
</dbReference>
<reference evidence="1 2" key="1">
    <citation type="submission" date="2019-07" db="EMBL/GenBank/DDBJ databases">
        <title>Ln-dependent methylotrophs.</title>
        <authorList>
            <person name="Tani A."/>
        </authorList>
    </citation>
    <scope>NUCLEOTIDE SEQUENCE [LARGE SCALE GENOMIC DNA]</scope>
    <source>
        <strain evidence="1 2">SM12</strain>
    </source>
</reference>